<protein>
    <submittedName>
        <fullName evidence="2">Uncharacterized protein TCIL3000_11_12700</fullName>
    </submittedName>
</protein>
<evidence type="ECO:0000256" key="1">
    <source>
        <dbReference type="SAM" id="MobiDB-lite"/>
    </source>
</evidence>
<dbReference type="AlphaFoldDB" id="G0V2A2"/>
<gene>
    <name evidence="2" type="ORF">TCIL3000_11_12700</name>
</gene>
<proteinExistence type="predicted"/>
<organism evidence="2">
    <name type="scientific">Trypanosoma congolense (strain IL3000)</name>
    <dbReference type="NCBI Taxonomy" id="1068625"/>
    <lineage>
        <taxon>Eukaryota</taxon>
        <taxon>Discoba</taxon>
        <taxon>Euglenozoa</taxon>
        <taxon>Kinetoplastea</taxon>
        <taxon>Metakinetoplastina</taxon>
        <taxon>Trypanosomatida</taxon>
        <taxon>Trypanosomatidae</taxon>
        <taxon>Trypanosoma</taxon>
        <taxon>Nannomonas</taxon>
    </lineage>
</organism>
<reference evidence="2" key="1">
    <citation type="journal article" date="2012" name="Proc. Natl. Acad. Sci. U.S.A.">
        <title>Antigenic diversity is generated by distinct evolutionary mechanisms in African trypanosome species.</title>
        <authorList>
            <person name="Jackson A.P."/>
            <person name="Berry A."/>
            <person name="Aslett M."/>
            <person name="Allison H.C."/>
            <person name="Burton P."/>
            <person name="Vavrova-Anderson J."/>
            <person name="Brown R."/>
            <person name="Browne H."/>
            <person name="Corton N."/>
            <person name="Hauser H."/>
            <person name="Gamble J."/>
            <person name="Gilderthorp R."/>
            <person name="Marcello L."/>
            <person name="McQuillan J."/>
            <person name="Otto T.D."/>
            <person name="Quail M.A."/>
            <person name="Sanders M.J."/>
            <person name="van Tonder A."/>
            <person name="Ginger M.L."/>
            <person name="Field M.C."/>
            <person name="Barry J.D."/>
            <person name="Hertz-Fowler C."/>
            <person name="Berriman M."/>
        </authorList>
    </citation>
    <scope>NUCLEOTIDE SEQUENCE</scope>
    <source>
        <strain evidence="2">IL3000</strain>
    </source>
</reference>
<feature type="compositionally biased region" description="Basic and acidic residues" evidence="1">
    <location>
        <begin position="260"/>
        <end position="271"/>
    </location>
</feature>
<sequence>MCTWVGIIVATSCSKKKKRFPLPPCLSQLCVFKTRKKVMNSRKTTIVANGSAGMVSRAGEGDWRSTMRTFREEVQRLRDENNALKAATTSLITISQKSAEKLDTVSEDNKMLQQSVLTLLEEERQMSSKMKKENESLLVKLKELEDRCVKGDKEISRLADLVDAERCRNNTVVGLFEQKLAEKEDEYQTELRLRDPKVEKLAKTLLEQSVQHQSELTEKDSLLEAERISWRLREEMYKKEIEQLNLREKHAQSTPRCSKRPNEVGITHEKPPLVPPVPVSTEEDAERGGLKKRRLEVIRQQRRMQDDSGSLTTLASMNKLKDLKESLRL</sequence>
<accession>G0V2A2</accession>
<evidence type="ECO:0000313" key="2">
    <source>
        <dbReference type="EMBL" id="CCC95774.1"/>
    </source>
</evidence>
<dbReference type="VEuPathDB" id="TriTrypDB:TcIL3000.11.12700"/>
<dbReference type="EMBL" id="HE575324">
    <property type="protein sequence ID" value="CCC95774.1"/>
    <property type="molecule type" value="Genomic_DNA"/>
</dbReference>
<name>G0V2A2_TRYCI</name>
<feature type="region of interest" description="Disordered" evidence="1">
    <location>
        <begin position="249"/>
        <end position="291"/>
    </location>
</feature>